<dbReference type="CDD" id="cd00637">
    <property type="entry name" value="7tm_classA_rhodopsin-like"/>
    <property type="match status" value="1"/>
</dbReference>
<evidence type="ECO:0000256" key="10">
    <source>
        <dbReference type="SAM" id="Phobius"/>
    </source>
</evidence>
<feature type="transmembrane region" description="Helical" evidence="10">
    <location>
        <begin position="254"/>
        <end position="274"/>
    </location>
</feature>
<keyword evidence="4 10" id="KW-1133">Transmembrane helix</keyword>
<feature type="domain" description="G-protein coupled receptors family 1 profile" evidence="11">
    <location>
        <begin position="41"/>
        <end position="310"/>
    </location>
</feature>
<feature type="region of interest" description="Disordered" evidence="9">
    <location>
        <begin position="227"/>
        <end position="246"/>
    </location>
</feature>
<keyword evidence="5" id="KW-0297">G-protein coupled receptor</keyword>
<keyword evidence="2" id="KW-1003">Cell membrane</keyword>
<evidence type="ECO:0000256" key="8">
    <source>
        <dbReference type="ARBA" id="ARBA00023224"/>
    </source>
</evidence>
<proteinExistence type="predicted"/>
<evidence type="ECO:0000256" key="3">
    <source>
        <dbReference type="ARBA" id="ARBA00022692"/>
    </source>
</evidence>
<dbReference type="PANTHER" id="PTHR24230:SF163">
    <property type="entry name" value="CORAZONIN RECEPTOR, ISOFORM B"/>
    <property type="match status" value="1"/>
</dbReference>
<evidence type="ECO:0000259" key="11">
    <source>
        <dbReference type="PROSITE" id="PS50262"/>
    </source>
</evidence>
<name>A0A1W0WRT8_HYPEX</name>
<dbReference type="Proteomes" id="UP000192578">
    <property type="component" value="Unassembled WGS sequence"/>
</dbReference>
<evidence type="ECO:0000256" key="4">
    <source>
        <dbReference type="ARBA" id="ARBA00022989"/>
    </source>
</evidence>
<evidence type="ECO:0000256" key="6">
    <source>
        <dbReference type="ARBA" id="ARBA00023136"/>
    </source>
</evidence>
<feature type="transmembrane region" description="Helical" evidence="10">
    <location>
        <begin position="101"/>
        <end position="124"/>
    </location>
</feature>
<evidence type="ECO:0000313" key="13">
    <source>
        <dbReference type="Proteomes" id="UP000192578"/>
    </source>
</evidence>
<protein>
    <recommendedName>
        <fullName evidence="11">G-protein coupled receptors family 1 profile domain-containing protein</fullName>
    </recommendedName>
</protein>
<dbReference type="PANTHER" id="PTHR24230">
    <property type="entry name" value="G-PROTEIN COUPLED RECEPTOR"/>
    <property type="match status" value="1"/>
</dbReference>
<dbReference type="GO" id="GO:0007218">
    <property type="term" value="P:neuropeptide signaling pathway"/>
    <property type="evidence" value="ECO:0007669"/>
    <property type="project" value="TreeGrafter"/>
</dbReference>
<evidence type="ECO:0000256" key="5">
    <source>
        <dbReference type="ARBA" id="ARBA00023040"/>
    </source>
</evidence>
<gene>
    <name evidence="12" type="ORF">BV898_08031</name>
</gene>
<sequence>MNSLNSSLNSSLLTQQLAHVIEAKSILNPIFLLVNLIGVLGNGIVLAIVRMKQQTDPSAVTVINIHLVSAWVVLDLIVLPVPVIINYLYDVGLRTGRGYCVYVVIMATLFSSARYWLEVALAVNRCWALCAPHYYSAIRRQHRRIATAMIAFAWTAATVFTVPYGLGLGGIFYTINNTNQCVYKTTTAGGEFLTVLNLYLPNVIVGVCCLAILIKLRMVWRTDRQTVPASGSAGSPAESQPVSQRRQINGQRRLNVAFVLFASYGWNLICDVPYSVISRAYSHLVLRHRYLSSVLLLLYALEFAMGPFTLLLVNREYWNIAKRQWPDIFCRNSGSTNDDPAEAVVCTNAIQRPPRTSLIVSHVEKHARS</sequence>
<accession>A0A1W0WRT8</accession>
<dbReference type="PRINTS" id="PR00237">
    <property type="entry name" value="GPCRRHODOPSN"/>
</dbReference>
<dbReference type="GO" id="GO:0008528">
    <property type="term" value="F:G protein-coupled peptide receptor activity"/>
    <property type="evidence" value="ECO:0007669"/>
    <property type="project" value="TreeGrafter"/>
</dbReference>
<dbReference type="AlphaFoldDB" id="A0A1W0WRT8"/>
<evidence type="ECO:0000256" key="7">
    <source>
        <dbReference type="ARBA" id="ARBA00023170"/>
    </source>
</evidence>
<feature type="compositionally biased region" description="Low complexity" evidence="9">
    <location>
        <begin position="228"/>
        <end position="237"/>
    </location>
</feature>
<keyword evidence="13" id="KW-1185">Reference proteome</keyword>
<evidence type="ECO:0000313" key="12">
    <source>
        <dbReference type="EMBL" id="OQV17902.1"/>
    </source>
</evidence>
<feature type="transmembrane region" description="Helical" evidence="10">
    <location>
        <begin position="30"/>
        <end position="49"/>
    </location>
</feature>
<evidence type="ECO:0000256" key="9">
    <source>
        <dbReference type="SAM" id="MobiDB-lite"/>
    </source>
</evidence>
<feature type="transmembrane region" description="Helical" evidence="10">
    <location>
        <begin position="61"/>
        <end position="89"/>
    </location>
</feature>
<comment type="caution">
    <text evidence="12">The sequence shown here is derived from an EMBL/GenBank/DDBJ whole genome shotgun (WGS) entry which is preliminary data.</text>
</comment>
<keyword evidence="7" id="KW-0675">Receptor</keyword>
<reference evidence="13" key="1">
    <citation type="submission" date="2017-01" db="EMBL/GenBank/DDBJ databases">
        <title>Comparative genomics of anhydrobiosis in the tardigrade Hypsibius dujardini.</title>
        <authorList>
            <person name="Yoshida Y."/>
            <person name="Koutsovoulos G."/>
            <person name="Laetsch D."/>
            <person name="Stevens L."/>
            <person name="Kumar S."/>
            <person name="Horikawa D."/>
            <person name="Ishino K."/>
            <person name="Komine S."/>
            <person name="Tomita M."/>
            <person name="Blaxter M."/>
            <person name="Arakawa K."/>
        </authorList>
    </citation>
    <scope>NUCLEOTIDE SEQUENCE [LARGE SCALE GENOMIC DNA]</scope>
    <source>
        <strain evidence="13">Z151</strain>
    </source>
</reference>
<organism evidence="12 13">
    <name type="scientific">Hypsibius exemplaris</name>
    <name type="common">Freshwater tardigrade</name>
    <dbReference type="NCBI Taxonomy" id="2072580"/>
    <lineage>
        <taxon>Eukaryota</taxon>
        <taxon>Metazoa</taxon>
        <taxon>Ecdysozoa</taxon>
        <taxon>Tardigrada</taxon>
        <taxon>Eutardigrada</taxon>
        <taxon>Parachela</taxon>
        <taxon>Hypsibioidea</taxon>
        <taxon>Hypsibiidae</taxon>
        <taxon>Hypsibius</taxon>
    </lineage>
</organism>
<dbReference type="Pfam" id="PF00001">
    <property type="entry name" value="7tm_1"/>
    <property type="match status" value="1"/>
</dbReference>
<dbReference type="PROSITE" id="PS50262">
    <property type="entry name" value="G_PROTEIN_RECEP_F1_2"/>
    <property type="match status" value="1"/>
</dbReference>
<evidence type="ECO:0000256" key="2">
    <source>
        <dbReference type="ARBA" id="ARBA00022475"/>
    </source>
</evidence>
<keyword evidence="8" id="KW-0807">Transducer</keyword>
<keyword evidence="3 10" id="KW-0812">Transmembrane</keyword>
<comment type="subcellular location">
    <subcellularLocation>
        <location evidence="1">Cell membrane</location>
        <topology evidence="1">Multi-pass membrane protein</topology>
    </subcellularLocation>
</comment>
<feature type="transmembrane region" description="Helical" evidence="10">
    <location>
        <begin position="145"/>
        <end position="172"/>
    </location>
</feature>
<dbReference type="Gene3D" id="1.20.1070.10">
    <property type="entry name" value="Rhodopsin 7-helix transmembrane proteins"/>
    <property type="match status" value="1"/>
</dbReference>
<feature type="transmembrane region" description="Helical" evidence="10">
    <location>
        <begin position="192"/>
        <end position="214"/>
    </location>
</feature>
<feature type="transmembrane region" description="Helical" evidence="10">
    <location>
        <begin position="294"/>
        <end position="313"/>
    </location>
</feature>
<dbReference type="EMBL" id="MTYJ01000055">
    <property type="protein sequence ID" value="OQV17902.1"/>
    <property type="molecule type" value="Genomic_DNA"/>
</dbReference>
<evidence type="ECO:0000256" key="1">
    <source>
        <dbReference type="ARBA" id="ARBA00004651"/>
    </source>
</evidence>
<dbReference type="InterPro" id="IPR017452">
    <property type="entry name" value="GPCR_Rhodpsn_7TM"/>
</dbReference>
<dbReference type="SUPFAM" id="SSF81321">
    <property type="entry name" value="Family A G protein-coupled receptor-like"/>
    <property type="match status" value="1"/>
</dbReference>
<keyword evidence="6 10" id="KW-0472">Membrane</keyword>
<dbReference type="GO" id="GO:0005886">
    <property type="term" value="C:plasma membrane"/>
    <property type="evidence" value="ECO:0007669"/>
    <property type="project" value="UniProtKB-SubCell"/>
</dbReference>
<dbReference type="InterPro" id="IPR000276">
    <property type="entry name" value="GPCR_Rhodpsn"/>
</dbReference>